<keyword evidence="1" id="KW-0812">Transmembrane</keyword>
<keyword evidence="1" id="KW-1133">Transmembrane helix</keyword>
<name>A0AAW4JPE0_9ACTN</name>
<evidence type="ECO:0000313" key="3">
    <source>
        <dbReference type="Proteomes" id="UP000669887"/>
    </source>
</evidence>
<dbReference type="EMBL" id="JAGFVQ010000017">
    <property type="protein sequence ID" value="MBO4140802.1"/>
    <property type="molecule type" value="Genomic_DNA"/>
</dbReference>
<comment type="caution">
    <text evidence="2">The sequence shown here is derived from an EMBL/GenBank/DDBJ whole genome shotgun (WGS) entry which is preliminary data.</text>
</comment>
<protein>
    <recommendedName>
        <fullName evidence="4">DUF3592 domain-containing protein</fullName>
    </recommendedName>
</protein>
<reference evidence="2" key="1">
    <citation type="submission" date="2021-03" db="EMBL/GenBank/DDBJ databases">
        <title>X isolated from Micromonospora tulbaghiae.</title>
        <authorList>
            <person name="Stennett H.L."/>
        </authorList>
    </citation>
    <scope>NUCLEOTIDE SEQUENCE</scope>
    <source>
        <strain evidence="2">28M1-20</strain>
    </source>
</reference>
<evidence type="ECO:0000313" key="2">
    <source>
        <dbReference type="EMBL" id="MBO4140802.1"/>
    </source>
</evidence>
<feature type="transmembrane region" description="Helical" evidence="1">
    <location>
        <begin position="154"/>
        <end position="173"/>
    </location>
</feature>
<dbReference type="RefSeq" id="WP_208577059.1">
    <property type="nucleotide sequence ID" value="NZ_JAGFVQ010000017.1"/>
</dbReference>
<dbReference type="Proteomes" id="UP000669887">
    <property type="component" value="Unassembled WGS sequence"/>
</dbReference>
<feature type="transmembrane region" description="Helical" evidence="1">
    <location>
        <begin position="9"/>
        <end position="27"/>
    </location>
</feature>
<sequence length="203" mass="23054">MSRFRLRPLYGVPVMIAILAAYAWSLGKPFDKPELPAEMFVVTGTVESVQNSWESTTGGSRNLAAVVYRVVLREHPRVKFSVRELPSEELVPGTPVRFEMSRDPQPELERARLYVYATYVVSAETFVVDGTVLYDAAEIRAQDKARADAAVRRYRGISLVLWAVVVVWVALLVRRHRGVLQSLARPDGTSDAADRFRRWVYRE</sequence>
<organism evidence="2 3">
    <name type="scientific">Micromonospora tulbaghiae</name>
    <dbReference type="NCBI Taxonomy" id="479978"/>
    <lineage>
        <taxon>Bacteria</taxon>
        <taxon>Bacillati</taxon>
        <taxon>Actinomycetota</taxon>
        <taxon>Actinomycetes</taxon>
        <taxon>Micromonosporales</taxon>
        <taxon>Micromonosporaceae</taxon>
        <taxon>Micromonospora</taxon>
    </lineage>
</organism>
<evidence type="ECO:0008006" key="4">
    <source>
        <dbReference type="Google" id="ProtNLM"/>
    </source>
</evidence>
<gene>
    <name evidence="2" type="ORF">J5U46_11645</name>
</gene>
<dbReference type="AlphaFoldDB" id="A0AAW4JPE0"/>
<evidence type="ECO:0000256" key="1">
    <source>
        <dbReference type="SAM" id="Phobius"/>
    </source>
</evidence>
<proteinExistence type="predicted"/>
<accession>A0AAW4JPE0</accession>
<keyword evidence="1" id="KW-0472">Membrane</keyword>